<dbReference type="GO" id="GO:0005634">
    <property type="term" value="C:nucleus"/>
    <property type="evidence" value="ECO:0007669"/>
    <property type="project" value="UniProtKB-SubCell"/>
</dbReference>
<dbReference type="Pfam" id="PF02463">
    <property type="entry name" value="SMC_N"/>
    <property type="match status" value="1"/>
</dbReference>
<dbReference type="InterPro" id="IPR003395">
    <property type="entry name" value="RecF/RecN/SMC_N"/>
</dbReference>
<keyword evidence="4" id="KW-0539">Nucleus</keyword>
<dbReference type="SUPFAM" id="SSF52540">
    <property type="entry name" value="P-loop containing nucleoside triphosphate hydrolases"/>
    <property type="match status" value="1"/>
</dbReference>
<dbReference type="HOGENOM" id="CLU_158820_0_0_1"/>
<accession>A0A0C9V9Y7</accession>
<evidence type="ECO:0000256" key="6">
    <source>
        <dbReference type="SAM" id="MobiDB-lite"/>
    </source>
</evidence>
<dbReference type="InterPro" id="IPR027417">
    <property type="entry name" value="P-loop_NTPase"/>
</dbReference>
<keyword evidence="2" id="KW-0132">Cell division</keyword>
<reference evidence="8 9" key="1">
    <citation type="submission" date="2014-06" db="EMBL/GenBank/DDBJ databases">
        <title>Evolutionary Origins and Diversification of the Mycorrhizal Mutualists.</title>
        <authorList>
            <consortium name="DOE Joint Genome Institute"/>
            <consortium name="Mycorrhizal Genomics Consortium"/>
            <person name="Kohler A."/>
            <person name="Kuo A."/>
            <person name="Nagy L.G."/>
            <person name="Floudas D."/>
            <person name="Copeland A."/>
            <person name="Barry K.W."/>
            <person name="Cichocki N."/>
            <person name="Veneault-Fourrey C."/>
            <person name="LaButti K."/>
            <person name="Lindquist E.A."/>
            <person name="Lipzen A."/>
            <person name="Lundell T."/>
            <person name="Morin E."/>
            <person name="Murat C."/>
            <person name="Riley R."/>
            <person name="Ohm R."/>
            <person name="Sun H."/>
            <person name="Tunlid A."/>
            <person name="Henrissat B."/>
            <person name="Grigoriev I.V."/>
            <person name="Hibbett D.S."/>
            <person name="Martin F."/>
        </authorList>
    </citation>
    <scope>NUCLEOTIDE SEQUENCE [LARGE SCALE GENOMIC DNA]</scope>
    <source>
        <strain evidence="8 9">SS14</strain>
    </source>
</reference>
<evidence type="ECO:0000313" key="9">
    <source>
        <dbReference type="Proteomes" id="UP000054279"/>
    </source>
</evidence>
<evidence type="ECO:0000259" key="7">
    <source>
        <dbReference type="Pfam" id="PF02463"/>
    </source>
</evidence>
<gene>
    <name evidence="8" type="ORF">M422DRAFT_52053</name>
</gene>
<feature type="region of interest" description="Disordered" evidence="6">
    <location>
        <begin position="71"/>
        <end position="91"/>
    </location>
</feature>
<name>A0A0C9V9Y7_SPHS4</name>
<dbReference type="GO" id="GO:0003677">
    <property type="term" value="F:DNA binding"/>
    <property type="evidence" value="ECO:0007669"/>
    <property type="project" value="TreeGrafter"/>
</dbReference>
<dbReference type="OrthoDB" id="5575062at2759"/>
<proteinExistence type="predicted"/>
<dbReference type="AlphaFoldDB" id="A0A0C9V9Y7"/>
<evidence type="ECO:0000256" key="1">
    <source>
        <dbReference type="ARBA" id="ARBA00004123"/>
    </source>
</evidence>
<comment type="subcellular location">
    <subcellularLocation>
        <location evidence="1">Nucleus</location>
    </subcellularLocation>
</comment>
<keyword evidence="9" id="KW-1185">Reference proteome</keyword>
<dbReference type="GO" id="GO:0051301">
    <property type="term" value="P:cell division"/>
    <property type="evidence" value="ECO:0007669"/>
    <property type="project" value="UniProtKB-KW"/>
</dbReference>
<evidence type="ECO:0000256" key="4">
    <source>
        <dbReference type="ARBA" id="ARBA00023242"/>
    </source>
</evidence>
<dbReference type="EMBL" id="KN837201">
    <property type="protein sequence ID" value="KIJ34280.1"/>
    <property type="molecule type" value="Genomic_DNA"/>
</dbReference>
<dbReference type="GO" id="GO:0008278">
    <property type="term" value="C:cohesin complex"/>
    <property type="evidence" value="ECO:0007669"/>
    <property type="project" value="TreeGrafter"/>
</dbReference>
<organism evidence="8 9">
    <name type="scientific">Sphaerobolus stellatus (strain SS14)</name>
    <dbReference type="NCBI Taxonomy" id="990650"/>
    <lineage>
        <taxon>Eukaryota</taxon>
        <taxon>Fungi</taxon>
        <taxon>Dikarya</taxon>
        <taxon>Basidiomycota</taxon>
        <taxon>Agaricomycotina</taxon>
        <taxon>Agaricomycetes</taxon>
        <taxon>Phallomycetidae</taxon>
        <taxon>Geastrales</taxon>
        <taxon>Sphaerobolaceae</taxon>
        <taxon>Sphaerobolus</taxon>
    </lineage>
</organism>
<keyword evidence="3" id="KW-0498">Mitosis</keyword>
<dbReference type="GO" id="GO:0007062">
    <property type="term" value="P:sister chromatid cohesion"/>
    <property type="evidence" value="ECO:0007669"/>
    <property type="project" value="TreeGrafter"/>
</dbReference>
<dbReference type="Gene3D" id="3.40.50.300">
    <property type="entry name" value="P-loop containing nucleotide triphosphate hydrolases"/>
    <property type="match status" value="1"/>
</dbReference>
<dbReference type="PANTHER" id="PTHR18937">
    <property type="entry name" value="STRUCTURAL MAINTENANCE OF CHROMOSOMES SMC FAMILY MEMBER"/>
    <property type="match status" value="1"/>
</dbReference>
<protein>
    <recommendedName>
        <fullName evidence="7">RecF/RecN/SMC N-terminal domain-containing protein</fullName>
    </recommendedName>
</protein>
<evidence type="ECO:0000256" key="2">
    <source>
        <dbReference type="ARBA" id="ARBA00022618"/>
    </source>
</evidence>
<evidence type="ECO:0000256" key="3">
    <source>
        <dbReference type="ARBA" id="ARBA00022776"/>
    </source>
</evidence>
<evidence type="ECO:0000313" key="8">
    <source>
        <dbReference type="EMBL" id="KIJ34280.1"/>
    </source>
</evidence>
<dbReference type="PANTHER" id="PTHR18937:SF12">
    <property type="entry name" value="STRUCTURAL MAINTENANCE OF CHROMOSOMES PROTEIN"/>
    <property type="match status" value="1"/>
</dbReference>
<dbReference type="Proteomes" id="UP000054279">
    <property type="component" value="Unassembled WGS sequence"/>
</dbReference>
<keyword evidence="5" id="KW-0131">Cell cycle</keyword>
<feature type="domain" description="RecF/RecN/SMC N-terminal" evidence="7">
    <location>
        <begin position="3"/>
        <end position="66"/>
    </location>
</feature>
<evidence type="ECO:0000256" key="5">
    <source>
        <dbReference type="ARBA" id="ARBA00023306"/>
    </source>
</evidence>
<sequence length="142" mass="16271">MPLRRIELCDFKSYRGHQIIGPFSTFTSIIGPNGAGKSNLMDAISFVLGIKTVQLRSSQLKDLIYRGRRLAKDDDPSQEDEDDRDDRQGEGTADRAWVLAVYEDAENKEWKFQRMWANIIYYATLRYSLLPASRHRAVANTA</sequence>